<gene>
    <name evidence="1" type="ORF">PMW_54</name>
</gene>
<keyword evidence="2" id="KW-1185">Reference proteome</keyword>
<reference evidence="1 2" key="1">
    <citation type="submission" date="2016-03" db="EMBL/GenBank/DDBJ databases">
        <title>Characterization of pf16 and phiPMW: Two novel phages infecting Pseudomonas putida PpG1.</title>
        <authorList>
            <person name="Magill D.J."/>
            <person name="Krylov V.N."/>
            <person name="Allen C.C.R."/>
            <person name="McGrath J.W."/>
            <person name="Quinn J.P."/>
            <person name="Kulakov L.A."/>
        </authorList>
    </citation>
    <scope>NUCLEOTIDE SEQUENCE [LARGE SCALE GENOMIC DNA]</scope>
</reference>
<proteinExistence type="predicted"/>
<accession>A0A1S5R1B1</accession>
<evidence type="ECO:0000313" key="2">
    <source>
        <dbReference type="Proteomes" id="UP000223738"/>
    </source>
</evidence>
<name>A0A1S5R1B1_9CAUD</name>
<protein>
    <submittedName>
        <fullName evidence="1">Uncharacterized protein</fullName>
    </submittedName>
</protein>
<sequence length="73" mass="8492">MLANFATKVNLMKIQVKPSHVKRRMSLQYSLWLQENKGKIFTATLHNINYYKITDSDAPMKLVHIYDAIEIAP</sequence>
<dbReference type="EMBL" id="KU862660">
    <property type="protein sequence ID" value="ANA49179.1"/>
    <property type="molecule type" value="Genomic_DNA"/>
</dbReference>
<organism evidence="1 2">
    <name type="scientific">Pseudomonas phage phiPMW</name>
    <dbReference type="NCBI Taxonomy" id="1815582"/>
    <lineage>
        <taxon>Viruses</taxon>
        <taxon>Duplodnaviria</taxon>
        <taxon>Heunggongvirae</taxon>
        <taxon>Uroviricota</taxon>
        <taxon>Caudoviricetes</taxon>
        <taxon>Plaisancevirus</taxon>
        <taxon>Plaisancevirus PMW</taxon>
    </lineage>
</organism>
<evidence type="ECO:0000313" key="1">
    <source>
        <dbReference type="EMBL" id="ANA49179.1"/>
    </source>
</evidence>
<dbReference type="Proteomes" id="UP000223738">
    <property type="component" value="Segment"/>
</dbReference>